<protein>
    <submittedName>
        <fullName evidence="1">Uncharacterized protein</fullName>
    </submittedName>
</protein>
<evidence type="ECO:0000313" key="1">
    <source>
        <dbReference type="EMBL" id="KAJ3832148.1"/>
    </source>
</evidence>
<feature type="non-terminal residue" evidence="1">
    <location>
        <position position="241"/>
    </location>
</feature>
<sequence>WKRFAASEERLHQYRIAPESCHPQPKEALLDLTAGTASEMRRSPWNRYIICHLASNASLIFQRNPTYYAKVGEDIDWVGLFEERMYQHLFALQEARDGRLEEAYESKKKTSLLRKMRVNKMNRRLKICRTMTEHGGQGVAANTFWHDMLDAINYLDVAGMSDEEETLDEAGNKVLMVRSPNWRNPKFKRLLDEVDRIPSSETTLFPPLGRPRTTRIRSLETVQRKPPRGLSASFFRDGFNI</sequence>
<accession>A0AA38NWY0</accession>
<comment type="caution">
    <text evidence="1">The sequence shown here is derived from an EMBL/GenBank/DDBJ whole genome shotgun (WGS) entry which is preliminary data.</text>
</comment>
<reference evidence="1" key="1">
    <citation type="submission" date="2022-08" db="EMBL/GenBank/DDBJ databases">
        <authorList>
            <consortium name="DOE Joint Genome Institute"/>
            <person name="Min B."/>
            <person name="Riley R."/>
            <person name="Sierra-Patev S."/>
            <person name="Naranjo-Ortiz M."/>
            <person name="Looney B."/>
            <person name="Konkel Z."/>
            <person name="Slot J.C."/>
            <person name="Sakamoto Y."/>
            <person name="Steenwyk J.L."/>
            <person name="Rokas A."/>
            <person name="Carro J."/>
            <person name="Camarero S."/>
            <person name="Ferreira P."/>
            <person name="Molpeceres G."/>
            <person name="Ruiz-Duenas F.J."/>
            <person name="Serrano A."/>
            <person name="Henrissat B."/>
            <person name="Drula E."/>
            <person name="Hughes K.W."/>
            <person name="Mata J.L."/>
            <person name="Ishikawa N.K."/>
            <person name="Vargas-Isla R."/>
            <person name="Ushijima S."/>
            <person name="Smith C.A."/>
            <person name="Ahrendt S."/>
            <person name="Andreopoulos W."/>
            <person name="He G."/>
            <person name="Labutti K."/>
            <person name="Lipzen A."/>
            <person name="Ng V."/>
            <person name="Sandor L."/>
            <person name="Barry K."/>
            <person name="Martinez A.T."/>
            <person name="Xiao Y."/>
            <person name="Gibbons J.G."/>
            <person name="Terashima K."/>
            <person name="Hibbett D.S."/>
            <person name="Grigoriev I.V."/>
        </authorList>
    </citation>
    <scope>NUCLEOTIDE SEQUENCE</scope>
    <source>
        <strain evidence="1">TFB9207</strain>
    </source>
</reference>
<name>A0AA38NWY0_9AGAR</name>
<proteinExistence type="predicted"/>
<keyword evidence="2" id="KW-1185">Reference proteome</keyword>
<evidence type="ECO:0000313" key="2">
    <source>
        <dbReference type="Proteomes" id="UP001163846"/>
    </source>
</evidence>
<dbReference type="AlphaFoldDB" id="A0AA38NWY0"/>
<organism evidence="1 2">
    <name type="scientific">Lentinula raphanica</name>
    <dbReference type="NCBI Taxonomy" id="153919"/>
    <lineage>
        <taxon>Eukaryota</taxon>
        <taxon>Fungi</taxon>
        <taxon>Dikarya</taxon>
        <taxon>Basidiomycota</taxon>
        <taxon>Agaricomycotina</taxon>
        <taxon>Agaricomycetes</taxon>
        <taxon>Agaricomycetidae</taxon>
        <taxon>Agaricales</taxon>
        <taxon>Marasmiineae</taxon>
        <taxon>Omphalotaceae</taxon>
        <taxon>Lentinula</taxon>
    </lineage>
</organism>
<gene>
    <name evidence="1" type="ORF">F5878DRAFT_548571</name>
</gene>
<dbReference type="EMBL" id="MU807061">
    <property type="protein sequence ID" value="KAJ3832148.1"/>
    <property type="molecule type" value="Genomic_DNA"/>
</dbReference>
<dbReference type="Proteomes" id="UP001163846">
    <property type="component" value="Unassembled WGS sequence"/>
</dbReference>